<name>A0ABN0WXY5_9ACTN</name>
<sequence>MNARVEPAPEPDGGSSTRAAMSRRRGVHAEVVEIIGHRIVSGELPEGATINVNALEEELDISLTAVREALKVLGAKGLVYARQKRGTFVQPRAHWHMLDADVIRWRFADGVDHRFLAQLDEVREIIEPAAARLAAERRTGADLERLERALSAMVAADGPEQAVSADLAFHRALLVAAQNELLEQMEIVLEVGLARRDQIVHAAGHIDDAIPSHSAVLEAVRDGDPVAAERAVRDLLTKARVDSRRAAASRQHGRVPRED</sequence>
<dbReference type="CDD" id="cd07377">
    <property type="entry name" value="WHTH_GntR"/>
    <property type="match status" value="1"/>
</dbReference>
<dbReference type="InterPro" id="IPR036390">
    <property type="entry name" value="WH_DNA-bd_sf"/>
</dbReference>
<feature type="region of interest" description="Disordered" evidence="4">
    <location>
        <begin position="1"/>
        <end position="24"/>
    </location>
</feature>
<comment type="caution">
    <text evidence="6">The sequence shown here is derived from an EMBL/GenBank/DDBJ whole genome shotgun (WGS) entry which is preliminary data.</text>
</comment>
<evidence type="ECO:0000256" key="2">
    <source>
        <dbReference type="ARBA" id="ARBA00023125"/>
    </source>
</evidence>
<dbReference type="SUPFAM" id="SSF46785">
    <property type="entry name" value="Winged helix' DNA-binding domain"/>
    <property type="match status" value="1"/>
</dbReference>
<dbReference type="PROSITE" id="PS50949">
    <property type="entry name" value="HTH_GNTR"/>
    <property type="match status" value="1"/>
</dbReference>
<evidence type="ECO:0000256" key="1">
    <source>
        <dbReference type="ARBA" id="ARBA00023015"/>
    </source>
</evidence>
<reference evidence="6 7" key="1">
    <citation type="journal article" date="2019" name="Int. J. Syst. Evol. Microbiol.">
        <title>The Global Catalogue of Microorganisms (GCM) 10K type strain sequencing project: providing services to taxonomists for standard genome sequencing and annotation.</title>
        <authorList>
            <consortium name="The Broad Institute Genomics Platform"/>
            <consortium name="The Broad Institute Genome Sequencing Center for Infectious Disease"/>
            <person name="Wu L."/>
            <person name="Ma J."/>
        </authorList>
    </citation>
    <scope>NUCLEOTIDE SEQUENCE [LARGE SCALE GENOMIC DNA]</scope>
    <source>
        <strain evidence="6 7">JCM 3146</strain>
    </source>
</reference>
<dbReference type="Gene3D" id="1.20.120.530">
    <property type="entry name" value="GntR ligand-binding domain-like"/>
    <property type="match status" value="1"/>
</dbReference>
<evidence type="ECO:0000313" key="6">
    <source>
        <dbReference type="EMBL" id="GAA0350001.1"/>
    </source>
</evidence>
<accession>A0ABN0WXY5</accession>
<dbReference type="InterPro" id="IPR011711">
    <property type="entry name" value="GntR_C"/>
</dbReference>
<feature type="domain" description="HTH gntR-type" evidence="5">
    <location>
        <begin position="25"/>
        <end position="92"/>
    </location>
</feature>
<dbReference type="Gene3D" id="1.10.10.10">
    <property type="entry name" value="Winged helix-like DNA-binding domain superfamily/Winged helix DNA-binding domain"/>
    <property type="match status" value="1"/>
</dbReference>
<evidence type="ECO:0000256" key="4">
    <source>
        <dbReference type="SAM" id="MobiDB-lite"/>
    </source>
</evidence>
<dbReference type="RefSeq" id="WP_252807654.1">
    <property type="nucleotide sequence ID" value="NZ_BAAABM010000041.1"/>
</dbReference>
<dbReference type="SMART" id="SM00345">
    <property type="entry name" value="HTH_GNTR"/>
    <property type="match status" value="1"/>
</dbReference>
<keyword evidence="7" id="KW-1185">Reference proteome</keyword>
<keyword evidence="1" id="KW-0805">Transcription regulation</keyword>
<dbReference type="SMART" id="SM00895">
    <property type="entry name" value="FCD"/>
    <property type="match status" value="1"/>
</dbReference>
<evidence type="ECO:0000259" key="5">
    <source>
        <dbReference type="PROSITE" id="PS50949"/>
    </source>
</evidence>
<dbReference type="EMBL" id="BAAABM010000041">
    <property type="protein sequence ID" value="GAA0350001.1"/>
    <property type="molecule type" value="Genomic_DNA"/>
</dbReference>
<dbReference type="InterPro" id="IPR036388">
    <property type="entry name" value="WH-like_DNA-bd_sf"/>
</dbReference>
<dbReference type="InterPro" id="IPR008920">
    <property type="entry name" value="TF_FadR/GntR_C"/>
</dbReference>
<gene>
    <name evidence="6" type="ORF">GCM10010151_44650</name>
</gene>
<protein>
    <submittedName>
        <fullName evidence="6">FadR/GntR family transcriptional regulator</fullName>
    </submittedName>
</protein>
<dbReference type="Pfam" id="PF00392">
    <property type="entry name" value="GntR"/>
    <property type="match status" value="1"/>
</dbReference>
<dbReference type="PANTHER" id="PTHR43537:SF44">
    <property type="entry name" value="GNTR FAMILY REGULATORY PROTEIN"/>
    <property type="match status" value="1"/>
</dbReference>
<evidence type="ECO:0000313" key="7">
    <source>
        <dbReference type="Proteomes" id="UP001501822"/>
    </source>
</evidence>
<dbReference type="InterPro" id="IPR000524">
    <property type="entry name" value="Tscrpt_reg_HTH_GntR"/>
</dbReference>
<proteinExistence type="predicted"/>
<keyword evidence="2" id="KW-0238">DNA-binding</keyword>
<keyword evidence="3" id="KW-0804">Transcription</keyword>
<dbReference type="PANTHER" id="PTHR43537">
    <property type="entry name" value="TRANSCRIPTIONAL REGULATOR, GNTR FAMILY"/>
    <property type="match status" value="1"/>
</dbReference>
<dbReference type="Proteomes" id="UP001501822">
    <property type="component" value="Unassembled WGS sequence"/>
</dbReference>
<evidence type="ECO:0000256" key="3">
    <source>
        <dbReference type="ARBA" id="ARBA00023163"/>
    </source>
</evidence>
<organism evidence="6 7">
    <name type="scientific">Actinoallomurus spadix</name>
    <dbReference type="NCBI Taxonomy" id="79912"/>
    <lineage>
        <taxon>Bacteria</taxon>
        <taxon>Bacillati</taxon>
        <taxon>Actinomycetota</taxon>
        <taxon>Actinomycetes</taxon>
        <taxon>Streptosporangiales</taxon>
        <taxon>Thermomonosporaceae</taxon>
        <taxon>Actinoallomurus</taxon>
    </lineage>
</organism>
<dbReference type="Pfam" id="PF07729">
    <property type="entry name" value="FCD"/>
    <property type="match status" value="1"/>
</dbReference>
<dbReference type="SUPFAM" id="SSF48008">
    <property type="entry name" value="GntR ligand-binding domain-like"/>
    <property type="match status" value="1"/>
</dbReference>